<feature type="compositionally biased region" description="Basic and acidic residues" evidence="1">
    <location>
        <begin position="143"/>
        <end position="152"/>
    </location>
</feature>
<proteinExistence type="predicted"/>
<comment type="caution">
    <text evidence="3">The sequence shown here is derived from an EMBL/GenBank/DDBJ whole genome shotgun (WGS) entry which is preliminary data.</text>
</comment>
<dbReference type="Proteomes" id="UP000767238">
    <property type="component" value="Unassembled WGS sequence"/>
</dbReference>
<dbReference type="SUPFAM" id="SSF68906">
    <property type="entry name" value="SAP domain"/>
    <property type="match status" value="1"/>
</dbReference>
<feature type="region of interest" description="Disordered" evidence="1">
    <location>
        <begin position="516"/>
        <end position="543"/>
    </location>
</feature>
<feature type="region of interest" description="Disordered" evidence="1">
    <location>
        <begin position="380"/>
        <end position="432"/>
    </location>
</feature>
<organism evidence="3 4">
    <name type="scientific">Aureobasidium melanogenum</name>
    <name type="common">Aureobasidium pullulans var. melanogenum</name>
    <dbReference type="NCBI Taxonomy" id="46634"/>
    <lineage>
        <taxon>Eukaryota</taxon>
        <taxon>Fungi</taxon>
        <taxon>Dikarya</taxon>
        <taxon>Ascomycota</taxon>
        <taxon>Pezizomycotina</taxon>
        <taxon>Dothideomycetes</taxon>
        <taxon>Dothideomycetidae</taxon>
        <taxon>Dothideales</taxon>
        <taxon>Saccotheciaceae</taxon>
        <taxon>Aureobasidium</taxon>
    </lineage>
</organism>
<evidence type="ECO:0000259" key="2">
    <source>
        <dbReference type="SMART" id="SM00513"/>
    </source>
</evidence>
<evidence type="ECO:0000256" key="1">
    <source>
        <dbReference type="SAM" id="MobiDB-lite"/>
    </source>
</evidence>
<feature type="compositionally biased region" description="Basic and acidic residues" evidence="1">
    <location>
        <begin position="117"/>
        <end position="127"/>
    </location>
</feature>
<evidence type="ECO:0000313" key="4">
    <source>
        <dbReference type="Proteomes" id="UP000767238"/>
    </source>
</evidence>
<protein>
    <recommendedName>
        <fullName evidence="2">SAP domain-containing protein</fullName>
    </recommendedName>
</protein>
<dbReference type="SMART" id="SM00513">
    <property type="entry name" value="SAP"/>
    <property type="match status" value="1"/>
</dbReference>
<feature type="compositionally biased region" description="Polar residues" evidence="1">
    <location>
        <begin position="400"/>
        <end position="412"/>
    </location>
</feature>
<dbReference type="EMBL" id="JAHFYH010000006">
    <property type="protein sequence ID" value="KAH0231230.1"/>
    <property type="molecule type" value="Genomic_DNA"/>
</dbReference>
<sequence length="543" mass="60030">MDYNQLTVAKLKDELKERDIPSTGLKLKKDYIDRLEQHDLDQANQQQNASLDTPTEDSATVDPSSTADLPPVAEDKPEPIDNQEPAEPAQGTVADTAPSPKPEAMHQLPATATPEPAKMEKPVSADGKKRKRRSHSPLVTEEVVQKKLRQEADGPVVHLPIDQGPIMNDVSMPDVPMEQPDLTLQPMSTSDDLTQPFANDSDKPRSTRSPNERRFKNLINPAESDPVQLSPEPTDVAVSPAIHPATRALYIRDLVRPINPSGLRDHLEDIARPPDHSDSSASLVDECYVDALRTHAFVLFTSISAASRARAGTHARIWPPEPMRKQLWADFFPEERFQEYLETERASGGSRPSQAKRWELAYNSHDDGVDVQLVEAGPAVHRASTHAGASNAPPTGPRGSMSSARRPSFAQSEQRRPSQPAHAPPRRSSRVVEEASAPFLELDKLFNFTSTKPKLYWQPVSDNLADDRLDELDRETSRDWDPIADAKRNGDSLGRGLDQLKRYTFEDGDVLVDGGPEFGGGRAFARAGNRGRGRRNGDSYRGH</sequence>
<dbReference type="Gene3D" id="1.10.720.30">
    <property type="entry name" value="SAP domain"/>
    <property type="match status" value="1"/>
</dbReference>
<feature type="compositionally biased region" description="Basic and acidic residues" evidence="1">
    <location>
        <begin position="200"/>
        <end position="215"/>
    </location>
</feature>
<reference evidence="3" key="2">
    <citation type="submission" date="2021-08" db="EMBL/GenBank/DDBJ databases">
        <authorList>
            <person name="Gostincar C."/>
            <person name="Sun X."/>
            <person name="Song Z."/>
            <person name="Gunde-Cimerman N."/>
        </authorList>
    </citation>
    <scope>NUCLEOTIDE SEQUENCE</scope>
    <source>
        <strain evidence="3">EXF-8016</strain>
    </source>
</reference>
<feature type="region of interest" description="Disordered" evidence="1">
    <location>
        <begin position="37"/>
        <end position="237"/>
    </location>
</feature>
<feature type="compositionally biased region" description="Polar residues" evidence="1">
    <location>
        <begin position="42"/>
        <end position="67"/>
    </location>
</feature>
<dbReference type="OrthoDB" id="5348404at2759"/>
<dbReference type="Pfam" id="PF16294">
    <property type="entry name" value="RSB_motif"/>
    <property type="match status" value="1"/>
</dbReference>
<dbReference type="InterPro" id="IPR032552">
    <property type="entry name" value="RSB_motif"/>
</dbReference>
<dbReference type="AlphaFoldDB" id="A0A9P8KA96"/>
<dbReference type="InterPro" id="IPR003034">
    <property type="entry name" value="SAP_dom"/>
</dbReference>
<dbReference type="PANTHER" id="PTHR47031:SF3">
    <property type="entry name" value="SAP DOMAIN-CONTAINING PROTEIN"/>
    <property type="match status" value="1"/>
</dbReference>
<accession>A0A9P8KA96</accession>
<reference evidence="3" key="1">
    <citation type="journal article" date="2021" name="J Fungi (Basel)">
        <title>Virulence traits and population genomics of the black yeast Aureobasidium melanogenum.</title>
        <authorList>
            <person name="Cernosa A."/>
            <person name="Sun X."/>
            <person name="Gostincar C."/>
            <person name="Fang C."/>
            <person name="Gunde-Cimerman N."/>
            <person name="Song Z."/>
        </authorList>
    </citation>
    <scope>NUCLEOTIDE SEQUENCE</scope>
    <source>
        <strain evidence="3">EXF-8016</strain>
    </source>
</reference>
<dbReference type="InterPro" id="IPR036361">
    <property type="entry name" value="SAP_dom_sf"/>
</dbReference>
<feature type="domain" description="SAP" evidence="2">
    <location>
        <begin position="3"/>
        <end position="39"/>
    </location>
</feature>
<dbReference type="Pfam" id="PF02037">
    <property type="entry name" value="SAP"/>
    <property type="match status" value="1"/>
</dbReference>
<name>A0A9P8KA96_AURME</name>
<evidence type="ECO:0000313" key="3">
    <source>
        <dbReference type="EMBL" id="KAH0231230.1"/>
    </source>
</evidence>
<gene>
    <name evidence="3" type="ORF">KCV03_g1521</name>
</gene>
<feature type="non-terminal residue" evidence="3">
    <location>
        <position position="543"/>
    </location>
</feature>
<dbReference type="PANTHER" id="PTHR47031">
    <property type="entry name" value="SAP DNA-BINDING DOMAIN-CONTAINING PROTEIN"/>
    <property type="match status" value="1"/>
</dbReference>
<feature type="compositionally biased region" description="Polar residues" evidence="1">
    <location>
        <begin position="185"/>
        <end position="198"/>
    </location>
</feature>